<evidence type="ECO:0000313" key="2">
    <source>
        <dbReference type="Proteomes" id="UP000660885"/>
    </source>
</evidence>
<dbReference type="Proteomes" id="UP000660885">
    <property type="component" value="Unassembled WGS sequence"/>
</dbReference>
<dbReference type="EMBL" id="JAETWB010000030">
    <property type="protein sequence ID" value="MBL6081584.1"/>
    <property type="molecule type" value="Genomic_DNA"/>
</dbReference>
<evidence type="ECO:0008006" key="3">
    <source>
        <dbReference type="Google" id="ProtNLM"/>
    </source>
</evidence>
<gene>
    <name evidence="1" type="ORF">JMJ56_26695</name>
</gene>
<reference evidence="1 2" key="1">
    <citation type="submission" date="2021-01" db="EMBL/GenBank/DDBJ databases">
        <title>Belnapia mucosa sp. nov. and Belnapia arida sp. nov., isolated from the Tabernas Desert (Almeria, Spain).</title>
        <authorList>
            <person name="Molina-Menor E."/>
            <person name="Vidal-Verdu A."/>
            <person name="Calonge A."/>
            <person name="Satari L."/>
            <person name="Pereto J."/>
            <person name="Porcar M."/>
        </authorList>
    </citation>
    <scope>NUCLEOTIDE SEQUENCE [LARGE SCALE GENOMIC DNA]</scope>
    <source>
        <strain evidence="1 2">T18</strain>
    </source>
</reference>
<proteinExistence type="predicted"/>
<accession>A0ABS1UA96</accession>
<comment type="caution">
    <text evidence="1">The sequence shown here is derived from an EMBL/GenBank/DDBJ whole genome shotgun (WGS) entry which is preliminary data.</text>
</comment>
<keyword evidence="2" id="KW-1185">Reference proteome</keyword>
<organism evidence="1 2">
    <name type="scientific">Belnapia arida</name>
    <dbReference type="NCBI Taxonomy" id="2804533"/>
    <lineage>
        <taxon>Bacteria</taxon>
        <taxon>Pseudomonadati</taxon>
        <taxon>Pseudomonadota</taxon>
        <taxon>Alphaproteobacteria</taxon>
        <taxon>Acetobacterales</taxon>
        <taxon>Roseomonadaceae</taxon>
        <taxon>Belnapia</taxon>
    </lineage>
</organism>
<sequence>MSANARTGCDVPRRCIRIVPGQLPGIVDQAEQALLESGLGLYQRGSLIVRPGIVLITIAGGKEVAAQRILEVGEHALVEAMTAAAEWERYYAQKRKWTATDAPIGIARAYLKRVGRWKLPVLAGIIDAPTLRPDGSILSTSGYDRATGLLLATGETVFPSVPDQPTKAEAAAALQVLSPLVASFPFVGASSRAVAFSAILTACIRSSLPAAPMHAFSAPTAGSGKSKLVDLASVIATGREAGVISQGRTEEELEKRLGALLLAGDRVIAIDNCETPLGGEFLCCALTQPVVRARILGRSKAPELPSDAFITATGNNLVLVGDLTRRAVLCRLDPKEERPELRKFSSDPIAIVKADRGRYLVAALTILRAYHVAGRPERPDPLGSYEIWSDWVRGALLWLGEADPVATMEGVRESDPKLDALLAVLEQWEEVIGRNTVSVRDVIDRATQQVTALGMGYRTEFRYPDFREALLAVAGEGGAVNSKRLGKWLASNQDRVVQSHRLIRVGVSGGIARWRIEAVTEASADDGAD</sequence>
<dbReference type="RefSeq" id="WP_202834796.1">
    <property type="nucleotide sequence ID" value="NZ_JAETWB010000030.1"/>
</dbReference>
<protein>
    <recommendedName>
        <fullName evidence="3">DUF927 domain-containing protein</fullName>
    </recommendedName>
</protein>
<evidence type="ECO:0000313" key="1">
    <source>
        <dbReference type="EMBL" id="MBL6081584.1"/>
    </source>
</evidence>
<name>A0ABS1UA96_9PROT</name>